<feature type="compositionally biased region" description="Basic and acidic residues" evidence="1">
    <location>
        <begin position="163"/>
        <end position="175"/>
    </location>
</feature>
<evidence type="ECO:0000313" key="3">
    <source>
        <dbReference type="EMBL" id="CAB9529496.1"/>
    </source>
</evidence>
<evidence type="ECO:0000256" key="1">
    <source>
        <dbReference type="SAM" id="MobiDB-lite"/>
    </source>
</evidence>
<feature type="compositionally biased region" description="Basic and acidic residues" evidence="1">
    <location>
        <begin position="70"/>
        <end position="84"/>
    </location>
</feature>
<feature type="region of interest" description="Disordered" evidence="1">
    <location>
        <begin position="66"/>
        <end position="175"/>
    </location>
</feature>
<evidence type="ECO:0000313" key="4">
    <source>
        <dbReference type="Proteomes" id="UP001153069"/>
    </source>
</evidence>
<evidence type="ECO:0000256" key="2">
    <source>
        <dbReference type="SAM" id="SignalP"/>
    </source>
</evidence>
<dbReference type="EMBL" id="CAICTM010002517">
    <property type="protein sequence ID" value="CAB9529496.1"/>
    <property type="molecule type" value="Genomic_DNA"/>
</dbReference>
<protein>
    <submittedName>
        <fullName evidence="3">Uncharacterized protein</fullName>
    </submittedName>
</protein>
<keyword evidence="4" id="KW-1185">Reference proteome</keyword>
<proteinExistence type="predicted"/>
<feature type="signal peptide" evidence="2">
    <location>
        <begin position="1"/>
        <end position="31"/>
    </location>
</feature>
<feature type="compositionally biased region" description="Polar residues" evidence="1">
    <location>
        <begin position="132"/>
        <end position="160"/>
    </location>
</feature>
<keyword evidence="2" id="KW-0732">Signal</keyword>
<feature type="chain" id="PRO_5040364979" evidence="2">
    <location>
        <begin position="32"/>
        <end position="197"/>
    </location>
</feature>
<organism evidence="3 4">
    <name type="scientific">Seminavis robusta</name>
    <dbReference type="NCBI Taxonomy" id="568900"/>
    <lineage>
        <taxon>Eukaryota</taxon>
        <taxon>Sar</taxon>
        <taxon>Stramenopiles</taxon>
        <taxon>Ochrophyta</taxon>
        <taxon>Bacillariophyta</taxon>
        <taxon>Bacillariophyceae</taxon>
        <taxon>Bacillariophycidae</taxon>
        <taxon>Naviculales</taxon>
        <taxon>Naviculaceae</taxon>
        <taxon>Seminavis</taxon>
    </lineage>
</organism>
<reference evidence="3" key="1">
    <citation type="submission" date="2020-06" db="EMBL/GenBank/DDBJ databases">
        <authorList>
            <consortium name="Plant Systems Biology data submission"/>
        </authorList>
    </citation>
    <scope>NUCLEOTIDE SEQUENCE</scope>
    <source>
        <strain evidence="3">D6</strain>
    </source>
</reference>
<gene>
    <name evidence="3" type="ORF">SEMRO_2519_G330130.1</name>
</gene>
<name>A0A9N8HXJ9_9STRA</name>
<comment type="caution">
    <text evidence="3">The sequence shown here is derived from an EMBL/GenBank/DDBJ whole genome shotgun (WGS) entry which is preliminary data.</text>
</comment>
<accession>A0A9N8HXJ9</accession>
<sequence length="197" mass="21928">MTTKNNNNAAPVFKWRARLLLPLWCWLVVDDELLLNNHKAHDNADPEQAPAQNEANDLLSSQVQVGMSADAKEETTPRHDEKPPSRVQRQQVLTPEEDTTSRVEATEETSDPASPSGLRGVGRKHPEGNDRPASSTESEGNTSKINGTSFSRRQQDNATAETPGRDRSIVEESPQRESACYCYTGIPSYRSRRICLQ</sequence>
<dbReference type="AlphaFoldDB" id="A0A9N8HXJ9"/>
<dbReference type="Proteomes" id="UP001153069">
    <property type="component" value="Unassembled WGS sequence"/>
</dbReference>